<feature type="domain" description="DUF6894" evidence="1">
    <location>
        <begin position="3"/>
        <end position="70"/>
    </location>
</feature>
<keyword evidence="3" id="KW-1185">Reference proteome</keyword>
<sequence length="93" mass="10669">MARYFFDKFNSIEHVRDEVGLELPHRDAARQTSQVLLADMPRGKFPDGARREFVVDVRDELGLLIYTCRLSFVGRWLDHTVPPLGNRAVPASE</sequence>
<accession>A0A940N0F1</accession>
<dbReference type="AlphaFoldDB" id="A0A940N0F1"/>
<organism evidence="2 3">
    <name type="scientific">Roseomonas indoligenes</name>
    <dbReference type="NCBI Taxonomy" id="2820811"/>
    <lineage>
        <taxon>Bacteria</taxon>
        <taxon>Pseudomonadati</taxon>
        <taxon>Pseudomonadota</taxon>
        <taxon>Alphaproteobacteria</taxon>
        <taxon>Acetobacterales</taxon>
        <taxon>Roseomonadaceae</taxon>
        <taxon>Roseomonas</taxon>
    </lineage>
</organism>
<gene>
    <name evidence="2" type="ORF">J5Y10_19505</name>
</gene>
<dbReference type="Pfam" id="PF21834">
    <property type="entry name" value="DUF6894"/>
    <property type="match status" value="1"/>
</dbReference>
<dbReference type="EMBL" id="JAGIZA010000013">
    <property type="protein sequence ID" value="MBP0494978.1"/>
    <property type="molecule type" value="Genomic_DNA"/>
</dbReference>
<evidence type="ECO:0000313" key="3">
    <source>
        <dbReference type="Proteomes" id="UP000677537"/>
    </source>
</evidence>
<reference evidence="2" key="1">
    <citation type="submission" date="2021-03" db="EMBL/GenBank/DDBJ databases">
        <authorList>
            <person name="So Y."/>
        </authorList>
    </citation>
    <scope>NUCLEOTIDE SEQUENCE</scope>
    <source>
        <strain evidence="2">SG15</strain>
    </source>
</reference>
<dbReference type="Proteomes" id="UP000677537">
    <property type="component" value="Unassembled WGS sequence"/>
</dbReference>
<dbReference type="RefSeq" id="WP_209375776.1">
    <property type="nucleotide sequence ID" value="NZ_JAGIZA010000013.1"/>
</dbReference>
<name>A0A940N0F1_9PROT</name>
<dbReference type="InterPro" id="IPR054189">
    <property type="entry name" value="DUF6894"/>
</dbReference>
<proteinExistence type="predicted"/>
<comment type="caution">
    <text evidence="2">The sequence shown here is derived from an EMBL/GenBank/DDBJ whole genome shotgun (WGS) entry which is preliminary data.</text>
</comment>
<protein>
    <recommendedName>
        <fullName evidence="1">DUF6894 domain-containing protein</fullName>
    </recommendedName>
</protein>
<evidence type="ECO:0000313" key="2">
    <source>
        <dbReference type="EMBL" id="MBP0494978.1"/>
    </source>
</evidence>
<evidence type="ECO:0000259" key="1">
    <source>
        <dbReference type="Pfam" id="PF21834"/>
    </source>
</evidence>